<evidence type="ECO:0000313" key="3">
    <source>
        <dbReference type="EMBL" id="CAA9430213.1"/>
    </source>
</evidence>
<evidence type="ECO:0000256" key="1">
    <source>
        <dbReference type="SAM" id="Phobius"/>
    </source>
</evidence>
<evidence type="ECO:0000259" key="2">
    <source>
        <dbReference type="Pfam" id="PF13490"/>
    </source>
</evidence>
<feature type="transmembrane region" description="Helical" evidence="1">
    <location>
        <begin position="111"/>
        <end position="130"/>
    </location>
</feature>
<protein>
    <recommendedName>
        <fullName evidence="2">Putative zinc-finger domain-containing protein</fullName>
    </recommendedName>
</protein>
<keyword evidence="1" id="KW-1133">Transmembrane helix</keyword>
<gene>
    <name evidence="3" type="ORF">AVDCRST_MAG82-2052</name>
</gene>
<sequence>MSAPTPCGPEPIFELADGSLEPEREHKVRDHLRGCRGCRALYERELRLNASLCSLDFEEPRSVCRGVAMALPTRSIKARLLWAVLAVVLLLTTSVTLILQGTNLAVLVVEAMNLFWGFVAGLADVIQVIFAAIGPALLVALAVGALVDLVIAAVYLSVSRRRAREA</sequence>
<feature type="transmembrane region" description="Helical" evidence="1">
    <location>
        <begin position="136"/>
        <end position="158"/>
    </location>
</feature>
<dbReference type="Pfam" id="PF13490">
    <property type="entry name" value="zf-HC2"/>
    <property type="match status" value="1"/>
</dbReference>
<reference evidence="3" key="1">
    <citation type="submission" date="2020-02" db="EMBL/GenBank/DDBJ databases">
        <authorList>
            <person name="Meier V. D."/>
        </authorList>
    </citation>
    <scope>NUCLEOTIDE SEQUENCE</scope>
    <source>
        <strain evidence="3">AVDCRST_MAG82</strain>
    </source>
</reference>
<keyword evidence="1" id="KW-0812">Transmembrane</keyword>
<organism evidence="3">
    <name type="scientific">uncultured Rubrobacteraceae bacterium</name>
    <dbReference type="NCBI Taxonomy" id="349277"/>
    <lineage>
        <taxon>Bacteria</taxon>
        <taxon>Bacillati</taxon>
        <taxon>Actinomycetota</taxon>
        <taxon>Rubrobacteria</taxon>
        <taxon>Rubrobacterales</taxon>
        <taxon>Rubrobacteraceae</taxon>
        <taxon>environmental samples</taxon>
    </lineage>
</organism>
<feature type="transmembrane region" description="Helical" evidence="1">
    <location>
        <begin position="80"/>
        <end position="99"/>
    </location>
</feature>
<keyword evidence="1" id="KW-0472">Membrane</keyword>
<proteinExistence type="predicted"/>
<accession>A0A6J4Q7M3</accession>
<dbReference type="InterPro" id="IPR027383">
    <property type="entry name" value="Znf_put"/>
</dbReference>
<dbReference type="EMBL" id="CADCVA010000286">
    <property type="protein sequence ID" value="CAA9430213.1"/>
    <property type="molecule type" value="Genomic_DNA"/>
</dbReference>
<feature type="domain" description="Putative zinc-finger" evidence="2">
    <location>
        <begin position="14"/>
        <end position="39"/>
    </location>
</feature>
<name>A0A6J4Q7M3_9ACTN</name>
<dbReference type="AlphaFoldDB" id="A0A6J4Q7M3"/>